<feature type="compositionally biased region" description="Polar residues" evidence="1">
    <location>
        <begin position="246"/>
        <end position="255"/>
    </location>
</feature>
<feature type="region of interest" description="Disordered" evidence="1">
    <location>
        <begin position="340"/>
        <end position="359"/>
    </location>
</feature>
<comment type="caution">
    <text evidence="3">The sequence shown here is derived from an EMBL/GenBank/DDBJ whole genome shotgun (WGS) entry which is preliminary data.</text>
</comment>
<feature type="chain" id="PRO_5038843092" evidence="2">
    <location>
        <begin position="32"/>
        <end position="374"/>
    </location>
</feature>
<keyword evidence="2" id="KW-0732">Signal</keyword>
<evidence type="ECO:0000256" key="1">
    <source>
        <dbReference type="SAM" id="MobiDB-lite"/>
    </source>
</evidence>
<dbReference type="RefSeq" id="WP_184575183.1">
    <property type="nucleotide sequence ID" value="NZ_JACHJT010000001.1"/>
</dbReference>
<sequence>MRKPSTRWVALASATTISVAGLAIASGTATADDEPRPWPVVQHDASSYTLDGFTIEYLPSGLEKHGLNAKSATNRDGGRTSDITWMAGPDKIYGKITVLRDESITTLDQIREAQYGHLDDEQLAKVDNNGRDTYLSERTGDMFWVEEPGVAVTTYLQPDTWDSDELARMAAGIEQQEQQAADPERERARTTAQEPEDALPEVPDDQVPAPAEGGPREDATGSGGSAVPGEDNAAGAASEQGAAEDTGNTGENTDLPTDVSVREVRECLAEQLAGARVEDGENAGPGAGAAPEDDDALRESWHAADQDTREAALKACAERFGVGSTVVDELITTIIEEQERASGSLEQAAANESDRSATARDALAWTLPAVPLNG</sequence>
<dbReference type="AlphaFoldDB" id="A0A7W7RDU8"/>
<organism evidence="3 4">
    <name type="scientific">Lipingzhangella halophila</name>
    <dbReference type="NCBI Taxonomy" id="1783352"/>
    <lineage>
        <taxon>Bacteria</taxon>
        <taxon>Bacillati</taxon>
        <taxon>Actinomycetota</taxon>
        <taxon>Actinomycetes</taxon>
        <taxon>Streptosporangiales</taxon>
        <taxon>Nocardiopsidaceae</taxon>
        <taxon>Lipingzhangella</taxon>
    </lineage>
</organism>
<feature type="compositionally biased region" description="Acidic residues" evidence="1">
    <location>
        <begin position="194"/>
        <end position="204"/>
    </location>
</feature>
<accession>A0A7W7RDU8</accession>
<proteinExistence type="predicted"/>
<feature type="region of interest" description="Disordered" evidence="1">
    <location>
        <begin position="174"/>
        <end position="258"/>
    </location>
</feature>
<gene>
    <name evidence="3" type="ORF">F4561_000988</name>
</gene>
<feature type="compositionally biased region" description="Basic and acidic residues" evidence="1">
    <location>
        <begin position="297"/>
        <end position="309"/>
    </location>
</feature>
<dbReference type="EMBL" id="JACHJT010000001">
    <property type="protein sequence ID" value="MBB4930168.1"/>
    <property type="molecule type" value="Genomic_DNA"/>
</dbReference>
<reference evidence="3 4" key="1">
    <citation type="submission" date="2020-08" db="EMBL/GenBank/DDBJ databases">
        <title>Sequencing the genomes of 1000 actinobacteria strains.</title>
        <authorList>
            <person name="Klenk H.-P."/>
        </authorList>
    </citation>
    <scope>NUCLEOTIDE SEQUENCE [LARGE SCALE GENOMIC DNA]</scope>
    <source>
        <strain evidence="3 4">DSM 102030</strain>
    </source>
</reference>
<feature type="region of interest" description="Disordered" evidence="1">
    <location>
        <begin position="272"/>
        <end position="309"/>
    </location>
</feature>
<evidence type="ECO:0000313" key="4">
    <source>
        <dbReference type="Proteomes" id="UP000523007"/>
    </source>
</evidence>
<protein>
    <submittedName>
        <fullName evidence="3">Uncharacterized protein</fullName>
    </submittedName>
</protein>
<feature type="signal peptide" evidence="2">
    <location>
        <begin position="1"/>
        <end position="31"/>
    </location>
</feature>
<keyword evidence="4" id="KW-1185">Reference proteome</keyword>
<evidence type="ECO:0000256" key="2">
    <source>
        <dbReference type="SAM" id="SignalP"/>
    </source>
</evidence>
<dbReference type="Proteomes" id="UP000523007">
    <property type="component" value="Unassembled WGS sequence"/>
</dbReference>
<name>A0A7W7RDU8_9ACTN</name>
<feature type="compositionally biased region" description="Low complexity" evidence="1">
    <location>
        <begin position="233"/>
        <end position="244"/>
    </location>
</feature>
<evidence type="ECO:0000313" key="3">
    <source>
        <dbReference type="EMBL" id="MBB4930168.1"/>
    </source>
</evidence>